<name>A0AAV8VC04_9CUCU</name>
<dbReference type="Gene3D" id="3.30.420.10">
    <property type="entry name" value="Ribonuclease H-like superfamily/Ribonuclease H"/>
    <property type="match status" value="1"/>
</dbReference>
<dbReference type="AlphaFoldDB" id="A0AAV8VC04"/>
<evidence type="ECO:0000313" key="1">
    <source>
        <dbReference type="EMBL" id="KAJ8911471.1"/>
    </source>
</evidence>
<accession>A0AAV8VC04</accession>
<gene>
    <name evidence="1" type="ORF">NQ315_015238</name>
</gene>
<proteinExistence type="predicted"/>
<dbReference type="InterPro" id="IPR036397">
    <property type="entry name" value="RNaseH_sf"/>
</dbReference>
<sequence length="65" mass="7609">MAACRQITVLRLPPYHCELNPIELVWTQKEEEKMWELDNLIDVVVEPLIINLGDEDSLSDSEHEF</sequence>
<dbReference type="Proteomes" id="UP001159042">
    <property type="component" value="Unassembled WGS sequence"/>
</dbReference>
<comment type="caution">
    <text evidence="1">The sequence shown here is derived from an EMBL/GenBank/DDBJ whole genome shotgun (WGS) entry which is preliminary data.</text>
</comment>
<dbReference type="EMBL" id="JANEYG010000187">
    <property type="protein sequence ID" value="KAJ8911471.1"/>
    <property type="molecule type" value="Genomic_DNA"/>
</dbReference>
<evidence type="ECO:0000313" key="2">
    <source>
        <dbReference type="Proteomes" id="UP001159042"/>
    </source>
</evidence>
<evidence type="ECO:0008006" key="3">
    <source>
        <dbReference type="Google" id="ProtNLM"/>
    </source>
</evidence>
<organism evidence="1 2">
    <name type="scientific">Exocentrus adspersus</name>
    <dbReference type="NCBI Taxonomy" id="1586481"/>
    <lineage>
        <taxon>Eukaryota</taxon>
        <taxon>Metazoa</taxon>
        <taxon>Ecdysozoa</taxon>
        <taxon>Arthropoda</taxon>
        <taxon>Hexapoda</taxon>
        <taxon>Insecta</taxon>
        <taxon>Pterygota</taxon>
        <taxon>Neoptera</taxon>
        <taxon>Endopterygota</taxon>
        <taxon>Coleoptera</taxon>
        <taxon>Polyphaga</taxon>
        <taxon>Cucujiformia</taxon>
        <taxon>Chrysomeloidea</taxon>
        <taxon>Cerambycidae</taxon>
        <taxon>Lamiinae</taxon>
        <taxon>Acanthocinini</taxon>
        <taxon>Exocentrus</taxon>
    </lineage>
</organism>
<reference evidence="1 2" key="1">
    <citation type="journal article" date="2023" name="Insect Mol. Biol.">
        <title>Genome sequencing provides insights into the evolution of gene families encoding plant cell wall-degrading enzymes in longhorned beetles.</title>
        <authorList>
            <person name="Shin N.R."/>
            <person name="Okamura Y."/>
            <person name="Kirsch R."/>
            <person name="Pauchet Y."/>
        </authorList>
    </citation>
    <scope>NUCLEOTIDE SEQUENCE [LARGE SCALE GENOMIC DNA]</scope>
    <source>
        <strain evidence="1">EAD_L_NR</strain>
    </source>
</reference>
<dbReference type="GO" id="GO:0003676">
    <property type="term" value="F:nucleic acid binding"/>
    <property type="evidence" value="ECO:0007669"/>
    <property type="project" value="InterPro"/>
</dbReference>
<keyword evidence="2" id="KW-1185">Reference proteome</keyword>
<protein>
    <recommendedName>
        <fullName evidence="3">Tc1-like transposase DDE domain-containing protein</fullName>
    </recommendedName>
</protein>